<evidence type="ECO:0000313" key="3">
    <source>
        <dbReference type="Proteomes" id="UP000470446"/>
    </source>
</evidence>
<dbReference type="Proteomes" id="UP000470446">
    <property type="component" value="Unassembled WGS sequence"/>
</dbReference>
<dbReference type="AlphaFoldDB" id="A0A7K3PKB6"/>
<dbReference type="EMBL" id="JAAGMA010000421">
    <property type="protein sequence ID" value="NEB10297.1"/>
    <property type="molecule type" value="Genomic_DNA"/>
</dbReference>
<name>A0A7K3PKB6_9ACTN</name>
<gene>
    <name evidence="1" type="ORF">G3I32_15765</name>
    <name evidence="2" type="ORF">G3I32_19625</name>
</gene>
<comment type="caution">
    <text evidence="1">The sequence shown here is derived from an EMBL/GenBank/DDBJ whole genome shotgun (WGS) entry which is preliminary data.</text>
</comment>
<organism evidence="1 3">
    <name type="scientific">Streptomyces coelicoflavus</name>
    <dbReference type="NCBI Taxonomy" id="285562"/>
    <lineage>
        <taxon>Bacteria</taxon>
        <taxon>Bacillati</taxon>
        <taxon>Actinomycetota</taxon>
        <taxon>Actinomycetes</taxon>
        <taxon>Kitasatosporales</taxon>
        <taxon>Streptomycetaceae</taxon>
        <taxon>Streptomyces</taxon>
    </lineage>
</organism>
<dbReference type="EMBL" id="JAAGMA010000525">
    <property type="protein sequence ID" value="NEB11023.1"/>
    <property type="molecule type" value="Genomic_DNA"/>
</dbReference>
<accession>A0A7K3PKB6</accession>
<sequence length="152" mass="16958">MKVVSSGLILAVMPPRNHTPRARYQVGELEGGVVHRTASYQTLKVVSLDESVDQPDRRGPALQHLELVIGQQPLIVREYLELAAVAYRRVENDRGHRSDEGGHRVIQKAVLSGRRALGRTLTGELLRLWPGLAQHVQASAAFFAWDALRRRA</sequence>
<reference evidence="1 3" key="1">
    <citation type="submission" date="2020-01" db="EMBL/GenBank/DDBJ databases">
        <title>Insect and environment-associated Actinomycetes.</title>
        <authorList>
            <person name="Currrie C."/>
            <person name="Chevrette M."/>
            <person name="Carlson C."/>
            <person name="Stubbendieck R."/>
            <person name="Wendt-Pienkowski E."/>
        </authorList>
    </citation>
    <scope>NUCLEOTIDE SEQUENCE [LARGE SCALE GENOMIC DNA]</scope>
    <source>
        <strain evidence="1 3">SID14163</strain>
    </source>
</reference>
<proteinExistence type="predicted"/>
<protein>
    <submittedName>
        <fullName evidence="1">Uncharacterized protein</fullName>
    </submittedName>
</protein>
<evidence type="ECO:0000313" key="1">
    <source>
        <dbReference type="EMBL" id="NEB10297.1"/>
    </source>
</evidence>
<dbReference type="RefSeq" id="WP_164245700.1">
    <property type="nucleotide sequence ID" value="NZ_JAAGMA010000421.1"/>
</dbReference>
<evidence type="ECO:0000313" key="2">
    <source>
        <dbReference type="EMBL" id="NEB11023.1"/>
    </source>
</evidence>